<accession>A0ACB8TTI6</accession>
<evidence type="ECO:0000313" key="1">
    <source>
        <dbReference type="EMBL" id="KAI0085149.1"/>
    </source>
</evidence>
<evidence type="ECO:0000313" key="2">
    <source>
        <dbReference type="Proteomes" id="UP001055072"/>
    </source>
</evidence>
<proteinExistence type="predicted"/>
<gene>
    <name evidence="1" type="ORF">BDY19DRAFT_997036</name>
</gene>
<sequence>MSPSLAPRKPHLKRGEAPCYAWRAGSCTKGTKCFFAHDPEVQAAERRRQEAAARRARAQQEKCERRAAEAARMARLADEAREQAHRERLAQEEAARQAEQRRSEQARLREEQEKELFTTTAKEEAARTIQQVILGSIVTCAAGFDVRAIVTGFDSCTVVIRNLPLDAREDEIRGLFTQQGIDPDRLLLTSVKRTQDGKQEATIVTDAEHGEVLAIGLDTIEFRNERLAFEVGVCNVAGGMGAGYARDTDILTISWRAPSVRYIGACDSMDIVHAKVWELNGRVLHGRKVKVEINTPPPSRFIRNFNPVSIKISNLPPDISLADLHDFTGLTNLQCLRNNLTWTLENGLRLLREDIEKYNLSAFTCSVPSVNLDGIVSVRAQFRSHEDAKDAYDYLEEAKSLYYLNAVAPWFRLPAPHTYTLTIPYLQYESQRRIWHDLKTSIEDKKACDIVIQEQEGRGSARIRVLGSLKPAVGALKVRVESLAGGEKVDGWNPALAKADSAFVRSLFADTGTFLRGDWTRKQLKLYGEPKAVEAAREEVKRELDRLSSLERTIHLTRQSVGFFIRQGLSELQAILGDECAALDPTRCTITVSGGEEARHHLDRLLTQSRTSALPSLSVNGQTCPICMDDITAPVRIGCGHSYCAACLRHYLLSALDSDTFPLVCIGDESRCEVPIALPAIQRLLPPASFNRLLEVAFTNYVSKHPQELVYCKTPDCTQIYRTTQATSPSVLQCPSCFSTVCSGCNEDSHEGMSCAESRLHKDPEAQDRAAEEWIRSQGNRIKRCPQCNIHIEKTEGCNHMTCRCGAHVCWICLGVFTREDIYDHMQNAHGGIYTADPATPEVDYNPFHGVDYAEQEAALRQAQAARVHQGRAREAREREARARAFVLEMRRQEDAERLGRDLRRAAYEEATRRRLEEDRRRMEEAQRQQETRDGGGWCVLM</sequence>
<comment type="caution">
    <text evidence="1">The sequence shown here is derived from an EMBL/GenBank/DDBJ whole genome shotgun (WGS) entry which is preliminary data.</text>
</comment>
<dbReference type="EMBL" id="MU274934">
    <property type="protein sequence ID" value="KAI0085149.1"/>
    <property type="molecule type" value="Genomic_DNA"/>
</dbReference>
<reference evidence="1" key="1">
    <citation type="journal article" date="2021" name="Environ. Microbiol.">
        <title>Gene family expansions and transcriptome signatures uncover fungal adaptations to wood decay.</title>
        <authorList>
            <person name="Hage H."/>
            <person name="Miyauchi S."/>
            <person name="Viragh M."/>
            <person name="Drula E."/>
            <person name="Min B."/>
            <person name="Chaduli D."/>
            <person name="Navarro D."/>
            <person name="Favel A."/>
            <person name="Norest M."/>
            <person name="Lesage-Meessen L."/>
            <person name="Balint B."/>
            <person name="Merenyi Z."/>
            <person name="de Eugenio L."/>
            <person name="Morin E."/>
            <person name="Martinez A.T."/>
            <person name="Baldrian P."/>
            <person name="Stursova M."/>
            <person name="Martinez M.J."/>
            <person name="Novotny C."/>
            <person name="Magnuson J.K."/>
            <person name="Spatafora J.W."/>
            <person name="Maurice S."/>
            <person name="Pangilinan J."/>
            <person name="Andreopoulos W."/>
            <person name="LaButti K."/>
            <person name="Hundley H."/>
            <person name="Na H."/>
            <person name="Kuo A."/>
            <person name="Barry K."/>
            <person name="Lipzen A."/>
            <person name="Henrissat B."/>
            <person name="Riley R."/>
            <person name="Ahrendt S."/>
            <person name="Nagy L.G."/>
            <person name="Grigoriev I.V."/>
            <person name="Martin F."/>
            <person name="Rosso M.N."/>
        </authorList>
    </citation>
    <scope>NUCLEOTIDE SEQUENCE</scope>
    <source>
        <strain evidence="1">CBS 384.51</strain>
    </source>
</reference>
<organism evidence="1 2">
    <name type="scientific">Irpex rosettiformis</name>
    <dbReference type="NCBI Taxonomy" id="378272"/>
    <lineage>
        <taxon>Eukaryota</taxon>
        <taxon>Fungi</taxon>
        <taxon>Dikarya</taxon>
        <taxon>Basidiomycota</taxon>
        <taxon>Agaricomycotina</taxon>
        <taxon>Agaricomycetes</taxon>
        <taxon>Polyporales</taxon>
        <taxon>Irpicaceae</taxon>
        <taxon>Irpex</taxon>
    </lineage>
</organism>
<dbReference type="Proteomes" id="UP001055072">
    <property type="component" value="Unassembled WGS sequence"/>
</dbReference>
<name>A0ACB8TTI6_9APHY</name>
<protein>
    <submittedName>
        <fullName evidence="1">Uncharacterized protein</fullName>
    </submittedName>
</protein>
<keyword evidence="2" id="KW-1185">Reference proteome</keyword>